<comment type="caution">
    <text evidence="3">The sequence shown here is derived from an EMBL/GenBank/DDBJ whole genome shotgun (WGS) entry which is preliminary data.</text>
</comment>
<evidence type="ECO:0000256" key="1">
    <source>
        <dbReference type="ARBA" id="ARBA00007637"/>
    </source>
</evidence>
<protein>
    <submittedName>
        <fullName evidence="3">NAD-dependent epimerase/dehydratase family protein</fullName>
    </submittedName>
</protein>
<dbReference type="RefSeq" id="WP_109279049.1">
    <property type="nucleotide sequence ID" value="NZ_JBFAUK010000025.1"/>
</dbReference>
<evidence type="ECO:0000259" key="2">
    <source>
        <dbReference type="Pfam" id="PF01370"/>
    </source>
</evidence>
<dbReference type="SUPFAM" id="SSF51735">
    <property type="entry name" value="NAD(P)-binding Rossmann-fold domains"/>
    <property type="match status" value="1"/>
</dbReference>
<evidence type="ECO:0000313" key="3">
    <source>
        <dbReference type="EMBL" id="MEV5509851.1"/>
    </source>
</evidence>
<comment type="similarity">
    <text evidence="1">Belongs to the NAD(P)-dependent epimerase/dehydratase family.</text>
</comment>
<organism evidence="3 4">
    <name type="scientific">Streptomyces orinoci</name>
    <name type="common">Streptoverticillium orinoci</name>
    <dbReference type="NCBI Taxonomy" id="67339"/>
    <lineage>
        <taxon>Bacteria</taxon>
        <taxon>Bacillati</taxon>
        <taxon>Actinomycetota</taxon>
        <taxon>Actinomycetes</taxon>
        <taxon>Kitasatosporales</taxon>
        <taxon>Streptomycetaceae</taxon>
        <taxon>Streptomyces</taxon>
    </lineage>
</organism>
<sequence length="257" mass="28278">MHIIGNGFLARCLSEAFTERLPEVAAIAAGVSSHATVAPEEFVREARLVHEVLRECRDRRRTVLFFSSASFAVYGSTGALCAEEDHLVAPPSGYGRNKLALESVIRESGVPYLILRLSHVVGRHQRAHQLLPGLMRQVRAGAVRVQKGAHRDLLDVDDLVDAIGRLFDQGVRDEVLNMASGAPQHVEAILDGIEKRLGTSAVRTCIPGDTAVTRISIRRLRGYVPDFRPGLWSAQSYLDDLLDTYVPYYAQRPIGDG</sequence>
<dbReference type="InterPro" id="IPR001509">
    <property type="entry name" value="Epimerase_deHydtase"/>
</dbReference>
<keyword evidence="4" id="KW-1185">Reference proteome</keyword>
<feature type="domain" description="NAD-dependent epimerase/dehydratase" evidence="2">
    <location>
        <begin position="15"/>
        <end position="178"/>
    </location>
</feature>
<dbReference type="PANTHER" id="PTHR43000">
    <property type="entry name" value="DTDP-D-GLUCOSE 4,6-DEHYDRATASE-RELATED"/>
    <property type="match status" value="1"/>
</dbReference>
<name>A0ABV3K3W5_STRON</name>
<evidence type="ECO:0000313" key="4">
    <source>
        <dbReference type="Proteomes" id="UP001552594"/>
    </source>
</evidence>
<dbReference type="Gene3D" id="3.40.50.720">
    <property type="entry name" value="NAD(P)-binding Rossmann-like Domain"/>
    <property type="match status" value="1"/>
</dbReference>
<dbReference type="Pfam" id="PF01370">
    <property type="entry name" value="Epimerase"/>
    <property type="match status" value="1"/>
</dbReference>
<accession>A0ABV3K3W5</accession>
<dbReference type="EMBL" id="JBFAUK010000025">
    <property type="protein sequence ID" value="MEV5509851.1"/>
    <property type="molecule type" value="Genomic_DNA"/>
</dbReference>
<dbReference type="Proteomes" id="UP001552594">
    <property type="component" value="Unassembled WGS sequence"/>
</dbReference>
<proteinExistence type="inferred from homology"/>
<reference evidence="3 4" key="1">
    <citation type="submission" date="2024-06" db="EMBL/GenBank/DDBJ databases">
        <title>The Natural Products Discovery Center: Release of the First 8490 Sequenced Strains for Exploring Actinobacteria Biosynthetic Diversity.</title>
        <authorList>
            <person name="Kalkreuter E."/>
            <person name="Kautsar S.A."/>
            <person name="Yang D."/>
            <person name="Bader C.D."/>
            <person name="Teijaro C.N."/>
            <person name="Fluegel L."/>
            <person name="Davis C.M."/>
            <person name="Simpson J.R."/>
            <person name="Lauterbach L."/>
            <person name="Steele A.D."/>
            <person name="Gui C."/>
            <person name="Meng S."/>
            <person name="Li G."/>
            <person name="Viehrig K."/>
            <person name="Ye F."/>
            <person name="Su P."/>
            <person name="Kiefer A.F."/>
            <person name="Nichols A."/>
            <person name="Cepeda A.J."/>
            <person name="Yan W."/>
            <person name="Fan B."/>
            <person name="Jiang Y."/>
            <person name="Adhikari A."/>
            <person name="Zheng C.-J."/>
            <person name="Schuster L."/>
            <person name="Cowan T.M."/>
            <person name="Smanski M.J."/>
            <person name="Chevrette M.G."/>
            <person name="De Carvalho L.P.S."/>
            <person name="Shen B."/>
        </authorList>
    </citation>
    <scope>NUCLEOTIDE SEQUENCE [LARGE SCALE GENOMIC DNA]</scope>
    <source>
        <strain evidence="3 4">NPDC052347</strain>
    </source>
</reference>
<dbReference type="InterPro" id="IPR036291">
    <property type="entry name" value="NAD(P)-bd_dom_sf"/>
</dbReference>
<gene>
    <name evidence="3" type="ORF">AB0L16_26005</name>
</gene>